<comment type="caution">
    <text evidence="2">The sequence shown here is derived from an EMBL/GenBank/DDBJ whole genome shotgun (WGS) entry which is preliminary data.</text>
</comment>
<dbReference type="AlphaFoldDB" id="A0A7Y9FKM7"/>
<gene>
    <name evidence="2" type="ORF">HD841_000642</name>
</gene>
<name>A0A7Y9FKM7_9SPHN</name>
<dbReference type="EMBL" id="JACCBY010000001">
    <property type="protein sequence ID" value="NYD88873.1"/>
    <property type="molecule type" value="Genomic_DNA"/>
</dbReference>
<accession>A0A7Y9FKM7</accession>
<sequence length="89" mass="9535">MFALAIAAMLLPAVAQEPAPSATPSPAPTAKAVKRICRREAPIGSIMPHQTCYTRAQWAAIDAKNGDNWDAARRANAARTTTIPQQLRP</sequence>
<organism evidence="2 3">
    <name type="scientific">Sphingomonas melonis</name>
    <dbReference type="NCBI Taxonomy" id="152682"/>
    <lineage>
        <taxon>Bacteria</taxon>
        <taxon>Pseudomonadati</taxon>
        <taxon>Pseudomonadota</taxon>
        <taxon>Alphaproteobacteria</taxon>
        <taxon>Sphingomonadales</taxon>
        <taxon>Sphingomonadaceae</taxon>
        <taxon>Sphingomonas</taxon>
    </lineage>
</organism>
<dbReference type="Proteomes" id="UP000517753">
    <property type="component" value="Unassembled WGS sequence"/>
</dbReference>
<evidence type="ECO:0000256" key="1">
    <source>
        <dbReference type="SAM" id="SignalP"/>
    </source>
</evidence>
<evidence type="ECO:0000313" key="2">
    <source>
        <dbReference type="EMBL" id="NYD88873.1"/>
    </source>
</evidence>
<keyword evidence="3" id="KW-1185">Reference proteome</keyword>
<feature type="chain" id="PRO_5031465997" evidence="1">
    <location>
        <begin position="16"/>
        <end position="89"/>
    </location>
</feature>
<keyword evidence="1" id="KW-0732">Signal</keyword>
<proteinExistence type="predicted"/>
<evidence type="ECO:0000313" key="3">
    <source>
        <dbReference type="Proteomes" id="UP000517753"/>
    </source>
</evidence>
<reference evidence="2 3" key="1">
    <citation type="submission" date="2020-08" db="EMBL/GenBank/DDBJ databases">
        <title>The Agave Microbiome: Exploring the role of microbial communities in plant adaptations to desert environments.</title>
        <authorList>
            <person name="Partida-Martinez L.P."/>
        </authorList>
    </citation>
    <scope>NUCLEOTIDE SEQUENCE [LARGE SCALE GENOMIC DNA]</scope>
    <source>
        <strain evidence="2 3">AS2.3</strain>
    </source>
</reference>
<dbReference type="RefSeq" id="WP_179507415.1">
    <property type="nucleotide sequence ID" value="NZ_JACCBY010000001.1"/>
</dbReference>
<protein>
    <submittedName>
        <fullName evidence="2">Uncharacterized protein</fullName>
    </submittedName>
</protein>
<feature type="signal peptide" evidence="1">
    <location>
        <begin position="1"/>
        <end position="15"/>
    </location>
</feature>